<dbReference type="AlphaFoldDB" id="A0A2W5KML0"/>
<feature type="transmembrane region" description="Helical" evidence="1">
    <location>
        <begin position="58"/>
        <end position="81"/>
    </location>
</feature>
<sequence length="120" mass="12593">MSAARFGLLAWIGLIALQPAWYLWLAPPANGRALLALGIMLAPLLLPLFALRSGSGRLLTWIGIVSLFYFCHGIVAAYAVPAARGPALLQVALCSALIGALGWSAISAKRRARRSAAATP</sequence>
<proteinExistence type="predicted"/>
<keyword evidence="1" id="KW-1133">Transmembrane helix</keyword>
<organism evidence="2 3">
    <name type="scientific">Rhodanobacter denitrificans</name>
    <dbReference type="NCBI Taxonomy" id="666685"/>
    <lineage>
        <taxon>Bacteria</taxon>
        <taxon>Pseudomonadati</taxon>
        <taxon>Pseudomonadota</taxon>
        <taxon>Gammaproteobacteria</taxon>
        <taxon>Lysobacterales</taxon>
        <taxon>Rhodanobacteraceae</taxon>
        <taxon>Rhodanobacter</taxon>
    </lineage>
</organism>
<evidence type="ECO:0000313" key="2">
    <source>
        <dbReference type="EMBL" id="PZQ18242.1"/>
    </source>
</evidence>
<evidence type="ECO:0000313" key="3">
    <source>
        <dbReference type="Proteomes" id="UP000249046"/>
    </source>
</evidence>
<keyword evidence="1" id="KW-0472">Membrane</keyword>
<accession>A0A2W5KML0</accession>
<dbReference type="EMBL" id="QFPO01000003">
    <property type="protein sequence ID" value="PZQ18242.1"/>
    <property type="molecule type" value="Genomic_DNA"/>
</dbReference>
<protein>
    <submittedName>
        <fullName evidence="2">DUF2069 domain-containing protein</fullName>
    </submittedName>
</protein>
<reference evidence="2 3" key="1">
    <citation type="submission" date="2017-08" db="EMBL/GenBank/DDBJ databases">
        <title>Infants hospitalized years apart are colonized by the same room-sourced microbial strains.</title>
        <authorList>
            <person name="Brooks B."/>
            <person name="Olm M.R."/>
            <person name="Firek B.A."/>
            <person name="Baker R."/>
            <person name="Thomas B.C."/>
            <person name="Morowitz M.J."/>
            <person name="Banfield J.F."/>
        </authorList>
    </citation>
    <scope>NUCLEOTIDE SEQUENCE [LARGE SCALE GENOMIC DNA]</scope>
    <source>
        <strain evidence="2">S2_005_003_R2_42</strain>
    </source>
</reference>
<gene>
    <name evidence="2" type="ORF">DI564_02700</name>
</gene>
<feature type="transmembrane region" description="Helical" evidence="1">
    <location>
        <begin position="35"/>
        <end position="51"/>
    </location>
</feature>
<name>A0A2W5KML0_9GAMM</name>
<dbReference type="Proteomes" id="UP000249046">
    <property type="component" value="Unassembled WGS sequence"/>
</dbReference>
<dbReference type="Pfam" id="PF09842">
    <property type="entry name" value="DUF2069"/>
    <property type="match status" value="1"/>
</dbReference>
<keyword evidence="1" id="KW-0812">Transmembrane</keyword>
<feature type="transmembrane region" description="Helical" evidence="1">
    <location>
        <begin position="87"/>
        <end position="106"/>
    </location>
</feature>
<evidence type="ECO:0000256" key="1">
    <source>
        <dbReference type="SAM" id="Phobius"/>
    </source>
</evidence>
<dbReference type="InterPro" id="IPR018643">
    <property type="entry name" value="DUF2069_membrane"/>
</dbReference>
<comment type="caution">
    <text evidence="2">The sequence shown here is derived from an EMBL/GenBank/DDBJ whole genome shotgun (WGS) entry which is preliminary data.</text>
</comment>